<dbReference type="CDD" id="cd15796">
    <property type="entry name" value="CIF_like"/>
    <property type="match status" value="1"/>
</dbReference>
<dbReference type="Proteomes" id="UP001157006">
    <property type="component" value="Chromosome 1L"/>
</dbReference>
<keyword evidence="7" id="KW-1185">Reference proteome</keyword>
<dbReference type="InterPro" id="IPR035513">
    <property type="entry name" value="Invertase/methylesterase_inhib"/>
</dbReference>
<dbReference type="NCBIfam" id="TIGR01614">
    <property type="entry name" value="PME_inhib"/>
    <property type="match status" value="1"/>
</dbReference>
<dbReference type="GO" id="GO:0004857">
    <property type="term" value="F:enzyme inhibitor activity"/>
    <property type="evidence" value="ECO:0007669"/>
    <property type="project" value="InterPro"/>
</dbReference>
<evidence type="ECO:0000256" key="4">
    <source>
        <dbReference type="SAM" id="SignalP"/>
    </source>
</evidence>
<proteinExistence type="inferred from homology"/>
<comment type="similarity">
    <text evidence="3">Belongs to the PMEI family.</text>
</comment>
<gene>
    <name evidence="6" type="ORF">VFH_I433160</name>
</gene>
<dbReference type="InterPro" id="IPR006501">
    <property type="entry name" value="Pectinesterase_inhib_dom"/>
</dbReference>
<name>A0AAV0YZU5_VICFA</name>
<feature type="signal peptide" evidence="4">
    <location>
        <begin position="1"/>
        <end position="26"/>
    </location>
</feature>
<protein>
    <recommendedName>
        <fullName evidence="5">Pectinesterase inhibitor domain-containing protein</fullName>
    </recommendedName>
</protein>
<evidence type="ECO:0000256" key="2">
    <source>
        <dbReference type="ARBA" id="ARBA00023157"/>
    </source>
</evidence>
<dbReference type="SUPFAM" id="SSF101148">
    <property type="entry name" value="Plant invertase/pectin methylesterase inhibitor"/>
    <property type="match status" value="1"/>
</dbReference>
<dbReference type="EMBL" id="OX451736">
    <property type="protein sequence ID" value="CAI8590263.1"/>
    <property type="molecule type" value="Genomic_DNA"/>
</dbReference>
<feature type="domain" description="Pectinesterase inhibitor" evidence="5">
    <location>
        <begin position="29"/>
        <end position="180"/>
    </location>
</feature>
<reference evidence="6 7" key="1">
    <citation type="submission" date="2023-01" db="EMBL/GenBank/DDBJ databases">
        <authorList>
            <person name="Kreplak J."/>
        </authorList>
    </citation>
    <scope>NUCLEOTIDE SEQUENCE [LARGE SCALE GENOMIC DNA]</scope>
</reference>
<evidence type="ECO:0000313" key="7">
    <source>
        <dbReference type="Proteomes" id="UP001157006"/>
    </source>
</evidence>
<keyword evidence="2" id="KW-1015">Disulfide bond</keyword>
<dbReference type="Gene3D" id="1.20.140.40">
    <property type="entry name" value="Invertase/pectin methylesterase inhibitor family protein"/>
    <property type="match status" value="1"/>
</dbReference>
<dbReference type="PANTHER" id="PTHR36710">
    <property type="entry name" value="PECTINESTERASE INHIBITOR-LIKE"/>
    <property type="match status" value="1"/>
</dbReference>
<evidence type="ECO:0000256" key="1">
    <source>
        <dbReference type="ARBA" id="ARBA00022729"/>
    </source>
</evidence>
<dbReference type="InterPro" id="IPR034087">
    <property type="entry name" value="C/VIF1"/>
</dbReference>
<dbReference type="InterPro" id="IPR052421">
    <property type="entry name" value="PCW_Enzyme_Inhibitor"/>
</dbReference>
<evidence type="ECO:0000259" key="5">
    <source>
        <dbReference type="SMART" id="SM00856"/>
    </source>
</evidence>
<evidence type="ECO:0000256" key="3">
    <source>
        <dbReference type="ARBA" id="ARBA00038471"/>
    </source>
</evidence>
<feature type="chain" id="PRO_5043572548" description="Pectinesterase inhibitor domain-containing protein" evidence="4">
    <location>
        <begin position="27"/>
        <end position="188"/>
    </location>
</feature>
<dbReference type="Pfam" id="PF04043">
    <property type="entry name" value="PMEI"/>
    <property type="match status" value="1"/>
</dbReference>
<dbReference type="AlphaFoldDB" id="A0AAV0YZU5"/>
<sequence length="188" mass="20427">MKVSSFSTMIILLTISSIFSMQPIQCHSPTPDMIEDVCKKTSQYQLCLITLKSNLYSHHLKSHEDIPGFVRITLQVIAARAPVVLEQIQDVYLQTDHTQLKAALDNCITAYVKITKELIPQAQQCLDKGDTIGVKEKATLAGTLAGSCEQKCKGTTTSGISPLGDSGEFVQNMCSIAASIASMPQPTH</sequence>
<dbReference type="PANTHER" id="PTHR36710:SF11">
    <property type="entry name" value="PLANT INVERTASE_PECTIN METHYLESTERASE INHIBITOR"/>
    <property type="match status" value="1"/>
</dbReference>
<evidence type="ECO:0000313" key="6">
    <source>
        <dbReference type="EMBL" id="CAI8590263.1"/>
    </source>
</evidence>
<organism evidence="6 7">
    <name type="scientific">Vicia faba</name>
    <name type="common">Broad bean</name>
    <name type="synonym">Faba vulgaris</name>
    <dbReference type="NCBI Taxonomy" id="3906"/>
    <lineage>
        <taxon>Eukaryota</taxon>
        <taxon>Viridiplantae</taxon>
        <taxon>Streptophyta</taxon>
        <taxon>Embryophyta</taxon>
        <taxon>Tracheophyta</taxon>
        <taxon>Spermatophyta</taxon>
        <taxon>Magnoliopsida</taxon>
        <taxon>eudicotyledons</taxon>
        <taxon>Gunneridae</taxon>
        <taxon>Pentapetalae</taxon>
        <taxon>rosids</taxon>
        <taxon>fabids</taxon>
        <taxon>Fabales</taxon>
        <taxon>Fabaceae</taxon>
        <taxon>Papilionoideae</taxon>
        <taxon>50 kb inversion clade</taxon>
        <taxon>NPAAA clade</taxon>
        <taxon>Hologalegina</taxon>
        <taxon>IRL clade</taxon>
        <taxon>Fabeae</taxon>
        <taxon>Vicia</taxon>
    </lineage>
</organism>
<keyword evidence="1 4" id="KW-0732">Signal</keyword>
<dbReference type="SMART" id="SM00856">
    <property type="entry name" value="PMEI"/>
    <property type="match status" value="1"/>
</dbReference>
<accession>A0AAV0YZU5</accession>